<evidence type="ECO:0000313" key="3">
    <source>
        <dbReference type="EMBL" id="CAJ1386868.1"/>
    </source>
</evidence>
<dbReference type="Proteomes" id="UP001178507">
    <property type="component" value="Unassembled WGS sequence"/>
</dbReference>
<comment type="caution">
    <text evidence="3">The sequence shown here is derived from an EMBL/GenBank/DDBJ whole genome shotgun (WGS) entry which is preliminary data.</text>
</comment>
<feature type="transmembrane region" description="Helical" evidence="1">
    <location>
        <begin position="158"/>
        <end position="177"/>
    </location>
</feature>
<keyword evidence="4" id="KW-1185">Reference proteome</keyword>
<feature type="domain" description="Ubiquitin-like" evidence="2">
    <location>
        <begin position="18"/>
        <end position="80"/>
    </location>
</feature>
<dbReference type="AlphaFoldDB" id="A0AA36MX55"/>
<name>A0AA36MX55_9DINO</name>
<evidence type="ECO:0000259" key="2">
    <source>
        <dbReference type="PROSITE" id="PS50053"/>
    </source>
</evidence>
<keyword evidence="1" id="KW-0472">Membrane</keyword>
<proteinExistence type="predicted"/>
<evidence type="ECO:0000256" key="1">
    <source>
        <dbReference type="SAM" id="Phobius"/>
    </source>
</evidence>
<dbReference type="PROSITE" id="PS50053">
    <property type="entry name" value="UBIQUITIN_2"/>
    <property type="match status" value="1"/>
</dbReference>
<feature type="transmembrane region" description="Helical" evidence="1">
    <location>
        <begin position="128"/>
        <end position="146"/>
    </location>
</feature>
<sequence>MAEERHLEQEQEEPASQVQLRLQILDGSGVERRMDVQLESTATLAQLKDPMYLGVDASGWRVHFVFRGRRLGDAEPLSRLPSGACLQCYMHQPPPVESDDAEPDSLMVAWARLAGIGNPFPPEKWQDVAFHSSFILGLAAAWFLYLSEPESFDFFGRCFLRFFSFAWVLAFCGDFLVTPGLPQVRP</sequence>
<gene>
    <name evidence="3" type="ORF">EVOR1521_LOCUS13054</name>
</gene>
<reference evidence="3" key="1">
    <citation type="submission" date="2023-08" db="EMBL/GenBank/DDBJ databases">
        <authorList>
            <person name="Chen Y."/>
            <person name="Shah S."/>
            <person name="Dougan E. K."/>
            <person name="Thang M."/>
            <person name="Chan C."/>
        </authorList>
    </citation>
    <scope>NUCLEOTIDE SEQUENCE</scope>
</reference>
<evidence type="ECO:0000313" key="4">
    <source>
        <dbReference type="Proteomes" id="UP001178507"/>
    </source>
</evidence>
<dbReference type="InterPro" id="IPR000626">
    <property type="entry name" value="Ubiquitin-like_dom"/>
</dbReference>
<organism evidence="3 4">
    <name type="scientific">Effrenium voratum</name>
    <dbReference type="NCBI Taxonomy" id="2562239"/>
    <lineage>
        <taxon>Eukaryota</taxon>
        <taxon>Sar</taxon>
        <taxon>Alveolata</taxon>
        <taxon>Dinophyceae</taxon>
        <taxon>Suessiales</taxon>
        <taxon>Symbiodiniaceae</taxon>
        <taxon>Effrenium</taxon>
    </lineage>
</organism>
<keyword evidence="1" id="KW-1133">Transmembrane helix</keyword>
<keyword evidence="1" id="KW-0812">Transmembrane</keyword>
<dbReference type="EMBL" id="CAUJNA010001430">
    <property type="protein sequence ID" value="CAJ1386868.1"/>
    <property type="molecule type" value="Genomic_DNA"/>
</dbReference>
<accession>A0AA36MX55</accession>
<protein>
    <recommendedName>
        <fullName evidence="2">Ubiquitin-like domain-containing protein</fullName>
    </recommendedName>
</protein>